<feature type="chain" id="PRO_5026359482" description="Type VII secretion system protein EssD-like domain-containing protein" evidence="1">
    <location>
        <begin position="19"/>
        <end position="202"/>
    </location>
</feature>
<name>A0A6G0Y8W2_APHCR</name>
<keyword evidence="4" id="KW-1185">Reference proteome</keyword>
<dbReference type="InterPro" id="IPR044927">
    <property type="entry name" value="Endonuclea_NS_2"/>
</dbReference>
<reference evidence="3 4" key="1">
    <citation type="submission" date="2019-08" db="EMBL/GenBank/DDBJ databases">
        <title>Whole genome of Aphis craccivora.</title>
        <authorList>
            <person name="Voronova N.V."/>
            <person name="Shulinski R.S."/>
            <person name="Bandarenka Y.V."/>
            <person name="Zhorov D.G."/>
            <person name="Warner D."/>
        </authorList>
    </citation>
    <scope>NUCLEOTIDE SEQUENCE [LARGE SCALE GENOMIC DNA]</scope>
    <source>
        <strain evidence="3">180601</strain>
        <tissue evidence="3">Whole Body</tissue>
    </source>
</reference>
<sequence>MQLFAFLAVFGTVALSSATRYMLAKKDPKLGQGYVDVTFGRQKCLSKNVESVPIKLVGVAYEAGFKRTSFNSFTRFNKMDGVKGDERGHLVASTFGGPNDDSWNMVPQHVSVNRKISKMSNIIARWDEFEKWAIEQIGRKRSIEFTITVNYEDAKGCRPVSFEVRAKSSYPQDGFQGKFINSPDDNFAVVAQTQAQMKRKKP</sequence>
<keyword evidence="1" id="KW-0732">Signal</keyword>
<dbReference type="Gene3D" id="3.40.570.10">
    <property type="entry name" value="Extracellular Endonuclease, subunit A"/>
    <property type="match status" value="1"/>
</dbReference>
<feature type="signal peptide" evidence="1">
    <location>
        <begin position="1"/>
        <end position="18"/>
    </location>
</feature>
<evidence type="ECO:0000256" key="1">
    <source>
        <dbReference type="SAM" id="SignalP"/>
    </source>
</evidence>
<comment type="caution">
    <text evidence="3">The sequence shown here is derived from an EMBL/GenBank/DDBJ whole genome shotgun (WGS) entry which is preliminary data.</text>
</comment>
<protein>
    <recommendedName>
        <fullName evidence="2">Type VII secretion system protein EssD-like domain-containing protein</fullName>
    </recommendedName>
</protein>
<dbReference type="AlphaFoldDB" id="A0A6G0Y8W2"/>
<evidence type="ECO:0000313" key="4">
    <source>
        <dbReference type="Proteomes" id="UP000478052"/>
    </source>
</evidence>
<organism evidence="3 4">
    <name type="scientific">Aphis craccivora</name>
    <name type="common">Cowpea aphid</name>
    <dbReference type="NCBI Taxonomy" id="307492"/>
    <lineage>
        <taxon>Eukaryota</taxon>
        <taxon>Metazoa</taxon>
        <taxon>Ecdysozoa</taxon>
        <taxon>Arthropoda</taxon>
        <taxon>Hexapoda</taxon>
        <taxon>Insecta</taxon>
        <taxon>Pterygota</taxon>
        <taxon>Neoptera</taxon>
        <taxon>Paraneoptera</taxon>
        <taxon>Hemiptera</taxon>
        <taxon>Sternorrhyncha</taxon>
        <taxon>Aphidomorpha</taxon>
        <taxon>Aphidoidea</taxon>
        <taxon>Aphididae</taxon>
        <taxon>Aphidini</taxon>
        <taxon>Aphis</taxon>
        <taxon>Aphis</taxon>
    </lineage>
</organism>
<evidence type="ECO:0000313" key="3">
    <source>
        <dbReference type="EMBL" id="KAF0751440.1"/>
    </source>
</evidence>
<feature type="domain" description="Type VII secretion system protein EssD-like" evidence="2">
    <location>
        <begin position="78"/>
        <end position="168"/>
    </location>
</feature>
<dbReference type="InterPro" id="IPR044929">
    <property type="entry name" value="DNA/RNA_non-sp_Endonuclease_sf"/>
</dbReference>
<dbReference type="EMBL" id="VUJU01005368">
    <property type="protein sequence ID" value="KAF0751440.1"/>
    <property type="molecule type" value="Genomic_DNA"/>
</dbReference>
<gene>
    <name evidence="3" type="ORF">FWK35_00033070</name>
</gene>
<proteinExistence type="predicted"/>
<accession>A0A6G0Y8W2</accession>
<dbReference type="Proteomes" id="UP000478052">
    <property type="component" value="Unassembled WGS sequence"/>
</dbReference>
<dbReference type="OrthoDB" id="6585151at2759"/>
<evidence type="ECO:0000259" key="2">
    <source>
        <dbReference type="Pfam" id="PF13930"/>
    </source>
</evidence>
<dbReference type="Pfam" id="PF13930">
    <property type="entry name" value="Endonuclea_NS_2"/>
    <property type="match status" value="1"/>
</dbReference>